<dbReference type="Gene3D" id="3.40.50.1010">
    <property type="entry name" value="5'-nuclease"/>
    <property type="match status" value="1"/>
</dbReference>
<reference evidence="8" key="2">
    <citation type="submission" date="2020-09" db="EMBL/GenBank/DDBJ databases">
        <authorList>
            <person name="Sun Q."/>
            <person name="Ohkuma M."/>
        </authorList>
    </citation>
    <scope>NUCLEOTIDE SEQUENCE</scope>
    <source>
        <strain evidence="8">JCM 4434</strain>
    </source>
</reference>
<dbReference type="SUPFAM" id="SSF88723">
    <property type="entry name" value="PIN domain-like"/>
    <property type="match status" value="1"/>
</dbReference>
<keyword evidence="2" id="KW-1277">Toxin-antitoxin system</keyword>
<name>A0A8H9LTR4_KITAU</name>
<dbReference type="EMBL" id="BMUB01000006">
    <property type="protein sequence ID" value="GGU78610.1"/>
    <property type="molecule type" value="Genomic_DNA"/>
</dbReference>
<dbReference type="GO" id="GO:0046872">
    <property type="term" value="F:metal ion binding"/>
    <property type="evidence" value="ECO:0007669"/>
    <property type="project" value="UniProtKB-KW"/>
</dbReference>
<dbReference type="RefSeq" id="WP_223885971.1">
    <property type="nucleotide sequence ID" value="NZ_BMUB01000006.1"/>
</dbReference>
<evidence type="ECO:0008006" key="10">
    <source>
        <dbReference type="Google" id="ProtNLM"/>
    </source>
</evidence>
<evidence type="ECO:0000256" key="1">
    <source>
        <dbReference type="ARBA" id="ARBA00001946"/>
    </source>
</evidence>
<dbReference type="PANTHER" id="PTHR33653:SF1">
    <property type="entry name" value="RIBONUCLEASE VAPC2"/>
    <property type="match status" value="1"/>
</dbReference>
<organism evidence="8 9">
    <name type="scientific">Kitasatospora aureofaciens</name>
    <name type="common">Streptomyces aureofaciens</name>
    <dbReference type="NCBI Taxonomy" id="1894"/>
    <lineage>
        <taxon>Bacteria</taxon>
        <taxon>Bacillati</taxon>
        <taxon>Actinomycetota</taxon>
        <taxon>Actinomycetes</taxon>
        <taxon>Kitasatosporales</taxon>
        <taxon>Streptomycetaceae</taxon>
        <taxon>Kitasatospora</taxon>
    </lineage>
</organism>
<dbReference type="InterPro" id="IPR050556">
    <property type="entry name" value="Type_II_TA_system_RNase"/>
</dbReference>
<evidence type="ECO:0000313" key="8">
    <source>
        <dbReference type="EMBL" id="GGU78610.1"/>
    </source>
</evidence>
<evidence type="ECO:0000256" key="7">
    <source>
        <dbReference type="ARBA" id="ARBA00038093"/>
    </source>
</evidence>
<reference evidence="8" key="1">
    <citation type="journal article" date="2014" name="Int. J. Syst. Evol. Microbiol.">
        <title>Complete genome sequence of Corynebacterium casei LMG S-19264T (=DSM 44701T), isolated from a smear-ripened cheese.</title>
        <authorList>
            <consortium name="US DOE Joint Genome Institute (JGI-PGF)"/>
            <person name="Walter F."/>
            <person name="Albersmeier A."/>
            <person name="Kalinowski J."/>
            <person name="Ruckert C."/>
        </authorList>
    </citation>
    <scope>NUCLEOTIDE SEQUENCE</scope>
    <source>
        <strain evidence="8">JCM 4434</strain>
    </source>
</reference>
<evidence type="ECO:0000256" key="3">
    <source>
        <dbReference type="ARBA" id="ARBA00022722"/>
    </source>
</evidence>
<gene>
    <name evidence="8" type="ORF">GCM10010502_33300</name>
</gene>
<dbReference type="GeneID" id="97486397"/>
<dbReference type="PANTHER" id="PTHR33653">
    <property type="entry name" value="RIBONUCLEASE VAPC2"/>
    <property type="match status" value="1"/>
</dbReference>
<keyword evidence="3" id="KW-0540">Nuclease</keyword>
<evidence type="ECO:0000256" key="6">
    <source>
        <dbReference type="ARBA" id="ARBA00022842"/>
    </source>
</evidence>
<dbReference type="Proteomes" id="UP000610124">
    <property type="component" value="Unassembled WGS sequence"/>
</dbReference>
<sequence length="74" mass="7657">MDAILAVVPVEDYTPDTARIHARLMAHVRRQGKPRGAHDLIIAATALTTARTVVTTDASAGFAGLPGVPAITPA</sequence>
<dbReference type="InterPro" id="IPR029060">
    <property type="entry name" value="PIN-like_dom_sf"/>
</dbReference>
<keyword evidence="4" id="KW-0479">Metal-binding</keyword>
<keyword evidence="5" id="KW-0378">Hydrolase</keyword>
<accession>A0A8H9LTR4</accession>
<dbReference type="AlphaFoldDB" id="A0A8H9LTR4"/>
<dbReference type="GO" id="GO:0004518">
    <property type="term" value="F:nuclease activity"/>
    <property type="evidence" value="ECO:0007669"/>
    <property type="project" value="UniProtKB-KW"/>
</dbReference>
<proteinExistence type="inferred from homology"/>
<evidence type="ECO:0000256" key="5">
    <source>
        <dbReference type="ARBA" id="ARBA00022801"/>
    </source>
</evidence>
<dbReference type="GO" id="GO:0016787">
    <property type="term" value="F:hydrolase activity"/>
    <property type="evidence" value="ECO:0007669"/>
    <property type="project" value="UniProtKB-KW"/>
</dbReference>
<evidence type="ECO:0000256" key="2">
    <source>
        <dbReference type="ARBA" id="ARBA00022649"/>
    </source>
</evidence>
<keyword evidence="6" id="KW-0460">Magnesium</keyword>
<evidence type="ECO:0000313" key="9">
    <source>
        <dbReference type="Proteomes" id="UP000610124"/>
    </source>
</evidence>
<protein>
    <recommendedName>
        <fullName evidence="10">PIN domain-containing protein</fullName>
    </recommendedName>
</protein>
<comment type="caution">
    <text evidence="8">The sequence shown here is derived from an EMBL/GenBank/DDBJ whole genome shotgun (WGS) entry which is preliminary data.</text>
</comment>
<evidence type="ECO:0000256" key="4">
    <source>
        <dbReference type="ARBA" id="ARBA00022723"/>
    </source>
</evidence>
<comment type="similarity">
    <text evidence="7">Belongs to the PINc/VapC protein family.</text>
</comment>
<comment type="cofactor">
    <cofactor evidence="1">
        <name>Mg(2+)</name>
        <dbReference type="ChEBI" id="CHEBI:18420"/>
    </cofactor>
</comment>